<dbReference type="InterPro" id="IPR038694">
    <property type="entry name" value="DUF427_sf"/>
</dbReference>
<dbReference type="Pfam" id="PF04248">
    <property type="entry name" value="NTP_transf_9"/>
    <property type="match status" value="1"/>
</dbReference>
<organism evidence="2">
    <name type="scientific">Phaffia rhodozyma</name>
    <name type="common">Yeast</name>
    <name type="synonym">Xanthophyllomyces dendrorhous</name>
    <dbReference type="NCBI Taxonomy" id="264483"/>
    <lineage>
        <taxon>Eukaryota</taxon>
        <taxon>Fungi</taxon>
        <taxon>Dikarya</taxon>
        <taxon>Basidiomycota</taxon>
        <taxon>Agaricomycotina</taxon>
        <taxon>Tremellomycetes</taxon>
        <taxon>Cystofilobasidiales</taxon>
        <taxon>Mrakiaceae</taxon>
        <taxon>Phaffia</taxon>
    </lineage>
</organism>
<reference evidence="2" key="1">
    <citation type="submission" date="2014-08" db="EMBL/GenBank/DDBJ databases">
        <authorList>
            <person name="Sharma Rahul"/>
            <person name="Thines Marco"/>
        </authorList>
    </citation>
    <scope>NUCLEOTIDE SEQUENCE</scope>
</reference>
<name>A0A0F7SVK0_PHARH</name>
<evidence type="ECO:0000259" key="1">
    <source>
        <dbReference type="Pfam" id="PF04248"/>
    </source>
</evidence>
<feature type="domain" description="DUF427" evidence="1">
    <location>
        <begin position="41"/>
        <end position="133"/>
    </location>
</feature>
<dbReference type="PANTHER" id="PTHR43058:SF1">
    <property type="entry name" value="DUF427 DOMAIN-CONTAINING PROTEIN"/>
    <property type="match status" value="1"/>
</dbReference>
<dbReference type="InterPro" id="IPR007361">
    <property type="entry name" value="DUF427"/>
</dbReference>
<evidence type="ECO:0000313" key="2">
    <source>
        <dbReference type="EMBL" id="CED83983.1"/>
    </source>
</evidence>
<accession>A0A0F7SVK0</accession>
<proteinExistence type="predicted"/>
<dbReference type="Gene3D" id="2.170.150.40">
    <property type="entry name" value="Domain of unknown function (DUF427)"/>
    <property type="match status" value="1"/>
</dbReference>
<dbReference type="PANTHER" id="PTHR43058">
    <property type="entry name" value="SLR0655 PROTEIN"/>
    <property type="match status" value="1"/>
</dbReference>
<sequence length="187" mass="20759">MSSTNSRPKENVWDYPRPPALERTDRLLEVKWVYPDGHEVDVATTREAYRVLETSHPPTYYLPPSSIHSDNVKLSVENGKSSFCEWKGTAAYHTLKIPSSSGSPSASVTSRIWSYPSPTPSFKPIKDYLSFYASSSSNSRESKGHWKCLVDGENVKAQEGDFYGGWITSDVHGGPKGFKGASGTYGW</sequence>
<protein>
    <recommendedName>
        <fullName evidence="1">DUF427 domain-containing protein</fullName>
    </recommendedName>
</protein>
<dbReference type="EMBL" id="LN483157">
    <property type="protein sequence ID" value="CED83983.1"/>
    <property type="molecule type" value="Genomic_DNA"/>
</dbReference>
<dbReference type="AlphaFoldDB" id="A0A0F7SVK0"/>